<accession>A0A2W5IFB0</accession>
<dbReference type="RefSeq" id="WP_290595571.1">
    <property type="nucleotide sequence ID" value="NZ_CAKZIO010000003.1"/>
</dbReference>
<feature type="region of interest" description="Disordered" evidence="1">
    <location>
        <begin position="165"/>
        <end position="214"/>
    </location>
</feature>
<feature type="compositionally biased region" description="Acidic residues" evidence="1">
    <location>
        <begin position="195"/>
        <end position="204"/>
    </location>
</feature>
<reference evidence="3 4" key="1">
    <citation type="submission" date="2017-08" db="EMBL/GenBank/DDBJ databases">
        <title>Infants hospitalized years apart are colonized by the same room-sourced microbial strains.</title>
        <authorList>
            <person name="Brooks B."/>
            <person name="Olm M.R."/>
            <person name="Firek B.A."/>
            <person name="Baker R."/>
            <person name="Thomas B.C."/>
            <person name="Morowitz M.J."/>
            <person name="Banfield J.F."/>
        </authorList>
    </citation>
    <scope>NUCLEOTIDE SEQUENCE [LARGE SCALE GENOMIC DNA]</scope>
    <source>
        <strain evidence="3">S2_006_000_R1_57</strain>
    </source>
</reference>
<dbReference type="InterPro" id="IPR053779">
    <property type="entry name" value="GlpR"/>
</dbReference>
<feature type="transmembrane region" description="Helical" evidence="2">
    <location>
        <begin position="298"/>
        <end position="319"/>
    </location>
</feature>
<evidence type="ECO:0000313" key="4">
    <source>
        <dbReference type="Proteomes" id="UP000248606"/>
    </source>
</evidence>
<keyword evidence="2" id="KW-0472">Membrane</keyword>
<protein>
    <submittedName>
        <fullName evidence="3">Uncharacterized protein</fullName>
    </submittedName>
</protein>
<evidence type="ECO:0000313" key="3">
    <source>
        <dbReference type="EMBL" id="PZP89657.1"/>
    </source>
</evidence>
<organism evidence="3 4">
    <name type="scientific">Lawsonella clevelandensis</name>
    <dbReference type="NCBI Taxonomy" id="1528099"/>
    <lineage>
        <taxon>Bacteria</taxon>
        <taxon>Bacillati</taxon>
        <taxon>Actinomycetota</taxon>
        <taxon>Actinomycetes</taxon>
        <taxon>Mycobacteriales</taxon>
        <taxon>Lawsonellaceae</taxon>
        <taxon>Lawsonella</taxon>
    </lineage>
</organism>
<feature type="transmembrane region" description="Helical" evidence="2">
    <location>
        <begin position="6"/>
        <end position="23"/>
    </location>
</feature>
<evidence type="ECO:0000256" key="1">
    <source>
        <dbReference type="SAM" id="MobiDB-lite"/>
    </source>
</evidence>
<sequence length="485" mass="54438">MSSSLLIILLVVVWLLILLPMVVNTKQPIRRASASFSKTRVLHRGGEKKLKPRRIISPHPAEDNSDSTEDDSVEKDSAAKKKTPQRHFLRKAKRLTVDPAIIAASSFTAETTAEATTEAEDSSTDAEEHKTSTEEIVITPELLHESLDNYHAEQNPEQVLETTDKATDDTADSADNVSVNSAGEDNASDNSVTSDDSEDSDDGSEEKPMSRLTSSLAEKISDFKKADRNIPEPAPQLTLNADDIAEAERRRGRGGYDPIAAEEAAEKRYKRRRIIFLVLAILLIPMIAAAAVLGGLVWIAPAAWCGVIAFYLAALRSQVRLDNELRQRRLAQMRRARAQRTEYGYQEEQEPADTHFYGQYSLVDIDDGDPLFDHLDTRPFMEEYMATHAEEFSYDEGGYLRDRFGRVRVNASRYPDSAGIGQPEQLGQQQYRYDDAEADYQYDDPYTLGEYSGERSVDYWGEEEAAQDIVRFELPHNDGDYRDVG</sequence>
<dbReference type="EMBL" id="QFOZ01000001">
    <property type="protein sequence ID" value="PZP89657.1"/>
    <property type="molecule type" value="Genomic_DNA"/>
</dbReference>
<evidence type="ECO:0000256" key="2">
    <source>
        <dbReference type="SAM" id="Phobius"/>
    </source>
</evidence>
<name>A0A2W5IFB0_9ACTN</name>
<proteinExistence type="predicted"/>
<feature type="compositionally biased region" description="Acidic residues" evidence="1">
    <location>
        <begin position="63"/>
        <end position="73"/>
    </location>
</feature>
<feature type="transmembrane region" description="Helical" evidence="2">
    <location>
        <begin position="274"/>
        <end position="292"/>
    </location>
</feature>
<gene>
    <name evidence="3" type="ORF">DI579_00275</name>
</gene>
<dbReference type="Proteomes" id="UP000248606">
    <property type="component" value="Unassembled WGS sequence"/>
</dbReference>
<keyword evidence="2" id="KW-1133">Transmembrane helix</keyword>
<comment type="caution">
    <text evidence="3">The sequence shown here is derived from an EMBL/GenBank/DDBJ whole genome shotgun (WGS) entry which is preliminary data.</text>
</comment>
<feature type="region of interest" description="Disordered" evidence="1">
    <location>
        <begin position="109"/>
        <end position="135"/>
    </location>
</feature>
<dbReference type="NCBIfam" id="NF045516">
    <property type="entry name" value="GlpR"/>
    <property type="match status" value="1"/>
</dbReference>
<keyword evidence="2" id="KW-0812">Transmembrane</keyword>
<feature type="region of interest" description="Disordered" evidence="1">
    <location>
        <begin position="40"/>
        <end position="86"/>
    </location>
</feature>
<dbReference type="AlphaFoldDB" id="A0A2W5IFB0"/>